<sequence length="257" mass="28821">MIKMGFVQQVNEVLESMPQSLVKSEDETVAKQQELSSQRLYRTTIMYSATMPPEMESLARTFLRRPAYIAIGEVGKAVDRIQQRVVFIQNEALKQKKLLEVIENGPPPPIIVFANQKKVCDVISRFLNQAGHPTTSLHSSKSQDNREYALESFKNGKYGILVATDVAGRGLDIQGVTHVINYDLPKMQSHYVHRVGRTGRAGMEGLATSLVTNEDTHMMWFLKNTLKAANQPIPSELDKHPAAQFNPELAEKMKALT</sequence>
<protein>
    <recommendedName>
        <fullName evidence="1">Helicase C-terminal domain-containing protein</fullName>
    </recommendedName>
</protein>
<dbReference type="PANTHER" id="PTHR47958">
    <property type="entry name" value="ATP-DEPENDENT RNA HELICASE DBP3"/>
    <property type="match status" value="1"/>
</dbReference>
<dbReference type="SMART" id="SM00490">
    <property type="entry name" value="HELICc"/>
    <property type="match status" value="1"/>
</dbReference>
<proteinExistence type="predicted"/>
<dbReference type="EMBL" id="HBKP01001156">
    <property type="protein sequence ID" value="CAE2200122.1"/>
    <property type="molecule type" value="Transcribed_RNA"/>
</dbReference>
<dbReference type="InterPro" id="IPR027417">
    <property type="entry name" value="P-loop_NTPase"/>
</dbReference>
<dbReference type="InterPro" id="IPR001650">
    <property type="entry name" value="Helicase_C-like"/>
</dbReference>
<dbReference type="AlphaFoldDB" id="A0A7S4M4F2"/>
<dbReference type="Gene3D" id="3.40.50.300">
    <property type="entry name" value="P-loop containing nucleotide triphosphate hydrolases"/>
    <property type="match status" value="2"/>
</dbReference>
<reference evidence="2" key="1">
    <citation type="submission" date="2021-01" db="EMBL/GenBank/DDBJ databases">
        <authorList>
            <person name="Corre E."/>
            <person name="Pelletier E."/>
            <person name="Niang G."/>
            <person name="Scheremetjew M."/>
            <person name="Finn R."/>
            <person name="Kale V."/>
            <person name="Holt S."/>
            <person name="Cochrane G."/>
            <person name="Meng A."/>
            <person name="Brown T."/>
            <person name="Cohen L."/>
        </authorList>
    </citation>
    <scope>NUCLEOTIDE SEQUENCE</scope>
    <source>
        <strain evidence="2">DIVA3 518/3/11/1/6</strain>
    </source>
</reference>
<organism evidence="2">
    <name type="scientific">Vannella robusta</name>
    <dbReference type="NCBI Taxonomy" id="1487602"/>
    <lineage>
        <taxon>Eukaryota</taxon>
        <taxon>Amoebozoa</taxon>
        <taxon>Discosea</taxon>
        <taxon>Flabellinia</taxon>
        <taxon>Vannellidae</taxon>
        <taxon>Vannella</taxon>
    </lineage>
</organism>
<dbReference type="CDD" id="cd18787">
    <property type="entry name" value="SF2_C_DEAD"/>
    <property type="match status" value="1"/>
</dbReference>
<feature type="domain" description="Helicase C-terminal" evidence="1">
    <location>
        <begin position="80"/>
        <end position="241"/>
    </location>
</feature>
<evidence type="ECO:0000259" key="1">
    <source>
        <dbReference type="PROSITE" id="PS51194"/>
    </source>
</evidence>
<accession>A0A7S4M4F2</accession>
<dbReference type="Pfam" id="PF00271">
    <property type="entry name" value="Helicase_C"/>
    <property type="match status" value="1"/>
</dbReference>
<dbReference type="SUPFAM" id="SSF52540">
    <property type="entry name" value="P-loop containing nucleoside triphosphate hydrolases"/>
    <property type="match status" value="1"/>
</dbReference>
<evidence type="ECO:0000313" key="2">
    <source>
        <dbReference type="EMBL" id="CAE2200122.1"/>
    </source>
</evidence>
<dbReference type="PROSITE" id="PS51194">
    <property type="entry name" value="HELICASE_CTER"/>
    <property type="match status" value="1"/>
</dbReference>
<gene>
    <name evidence="2" type="ORF">VSP0166_LOCUS822</name>
</gene>
<name>A0A7S4M4F2_9EUKA</name>